<accession>R0M5K8</accession>
<dbReference type="AlphaFoldDB" id="R0M5K8"/>
<proteinExistence type="predicted"/>
<reference evidence="2" key="1">
    <citation type="journal article" date="2013" name="Nat. Genet.">
        <title>The duck genome and transcriptome provide insight into an avian influenza virus reservoir species.</title>
        <authorList>
            <person name="Huang Y."/>
            <person name="Li Y."/>
            <person name="Burt D.W."/>
            <person name="Chen H."/>
            <person name="Zhang Y."/>
            <person name="Qian W."/>
            <person name="Kim H."/>
            <person name="Gan S."/>
            <person name="Zhao Y."/>
            <person name="Li J."/>
            <person name="Yi K."/>
            <person name="Feng H."/>
            <person name="Zhu P."/>
            <person name="Li B."/>
            <person name="Liu Q."/>
            <person name="Fairley S."/>
            <person name="Magor K.E."/>
            <person name="Du Z."/>
            <person name="Hu X."/>
            <person name="Goodman L."/>
            <person name="Tafer H."/>
            <person name="Vignal A."/>
            <person name="Lee T."/>
            <person name="Kim K.W."/>
            <person name="Sheng Z."/>
            <person name="An Y."/>
            <person name="Searle S."/>
            <person name="Herrero J."/>
            <person name="Groenen M.A."/>
            <person name="Crooijmans R.P."/>
            <person name="Faraut T."/>
            <person name="Cai Q."/>
            <person name="Webster R.G."/>
            <person name="Aldridge J.R."/>
            <person name="Warren W.C."/>
            <person name="Bartschat S."/>
            <person name="Kehr S."/>
            <person name="Marz M."/>
            <person name="Stadler P.F."/>
            <person name="Smith J."/>
            <person name="Kraus R.H."/>
            <person name="Zhao Y."/>
            <person name="Ren L."/>
            <person name="Fei J."/>
            <person name="Morisson M."/>
            <person name="Kaiser P."/>
            <person name="Griffin D.K."/>
            <person name="Rao M."/>
            <person name="Pitel F."/>
            <person name="Wang J."/>
            <person name="Li N."/>
        </authorList>
    </citation>
    <scope>NUCLEOTIDE SEQUENCE [LARGE SCALE GENOMIC DNA]</scope>
</reference>
<keyword evidence="2" id="KW-1185">Reference proteome</keyword>
<organism evidence="1 2">
    <name type="scientific">Anas platyrhynchos</name>
    <name type="common">Mallard</name>
    <name type="synonym">Anas boschas</name>
    <dbReference type="NCBI Taxonomy" id="8839"/>
    <lineage>
        <taxon>Eukaryota</taxon>
        <taxon>Metazoa</taxon>
        <taxon>Chordata</taxon>
        <taxon>Craniata</taxon>
        <taxon>Vertebrata</taxon>
        <taxon>Euteleostomi</taxon>
        <taxon>Archelosauria</taxon>
        <taxon>Archosauria</taxon>
        <taxon>Dinosauria</taxon>
        <taxon>Saurischia</taxon>
        <taxon>Theropoda</taxon>
        <taxon>Coelurosauria</taxon>
        <taxon>Aves</taxon>
        <taxon>Neognathae</taxon>
        <taxon>Galloanserae</taxon>
        <taxon>Anseriformes</taxon>
        <taxon>Anatidae</taxon>
        <taxon>Anatinae</taxon>
        <taxon>Anas</taxon>
    </lineage>
</organism>
<name>R0M5K8_ANAPL</name>
<evidence type="ECO:0000313" key="1">
    <source>
        <dbReference type="EMBL" id="EOB07888.1"/>
    </source>
</evidence>
<protein>
    <submittedName>
        <fullName evidence="1">Uncharacterized protein</fullName>
    </submittedName>
</protein>
<gene>
    <name evidence="1" type="ORF">Anapl_08620</name>
</gene>
<sequence>MQDATSYMLLLSGKPASPLSNSSEKMSYFYGYKMKEETKSCIFIYRTESSKQEQNISKYKHDLDELKDIESLEKKVLQHDHYKKFPHNLRPSALGIFPAIFNCDTCKVIQDIRGVAVTVRPVTETHLPVVTLALQGEFFEAGPIFPWSCWHCKENFSLFKDILIKNTDFGLMRTWGYIVTRHRPPLALLPTCPVPLSSSNMFATQYPACQPPALLSISLILVLDFTATNPKISSRQPTQDLLKKCHGFAFHAQEEVLHAHDCTDVNCAFKNEQNIPQAAKSHTQKKGASTPLSVLLVHCKNAQPGGQDPLLQCVIERCRQKPDVQEELANCIAAATDQFAQGHRALHSPKDFDLKMRKSGTAQKLHNTEAKFSLRKELDSKMTIRHFDNITYKTFKRHHYQPRCKLLNWTLASEWWQQLLCQPVNSELLRGRPI</sequence>
<dbReference type="Proteomes" id="UP000296049">
    <property type="component" value="Unassembled WGS sequence"/>
</dbReference>
<evidence type="ECO:0000313" key="2">
    <source>
        <dbReference type="Proteomes" id="UP000296049"/>
    </source>
</evidence>
<dbReference type="EMBL" id="KB742485">
    <property type="protein sequence ID" value="EOB07888.1"/>
    <property type="molecule type" value="Genomic_DNA"/>
</dbReference>